<dbReference type="SUPFAM" id="SSF46689">
    <property type="entry name" value="Homeodomain-like"/>
    <property type="match status" value="1"/>
</dbReference>
<feature type="region of interest" description="Disordered" evidence="10">
    <location>
        <begin position="640"/>
        <end position="665"/>
    </location>
</feature>
<keyword evidence="2 9" id="KW-0158">Chromosome</keyword>
<dbReference type="Gene3D" id="1.10.10.60">
    <property type="entry name" value="Homeodomain-like"/>
    <property type="match status" value="1"/>
</dbReference>
<dbReference type="InterPro" id="IPR015010">
    <property type="entry name" value="TERF2IP_Myb"/>
</dbReference>
<dbReference type="PROSITE" id="PS50118">
    <property type="entry name" value="HMG_BOX_2"/>
    <property type="match status" value="1"/>
</dbReference>
<feature type="compositionally biased region" description="Low complexity" evidence="10">
    <location>
        <begin position="685"/>
        <end position="708"/>
    </location>
</feature>
<feature type="compositionally biased region" description="Low complexity" evidence="10">
    <location>
        <begin position="98"/>
        <end position="109"/>
    </location>
</feature>
<feature type="region of interest" description="Disordered" evidence="10">
    <location>
        <begin position="173"/>
        <end position="236"/>
    </location>
</feature>
<comment type="function">
    <text evidence="9">Involved in the regulation of telomere length, clustering and has a specific role in telomere position effect (TPE).</text>
</comment>
<evidence type="ECO:0000256" key="6">
    <source>
        <dbReference type="ARBA" id="ARBA00023163"/>
    </source>
</evidence>
<feature type="compositionally biased region" description="Basic and acidic residues" evidence="10">
    <location>
        <begin position="303"/>
        <end position="313"/>
    </location>
</feature>
<sequence length="816" mass="92325">MTAPIIYKDVADDTNISGELFAGKRFWLAQRIPLRNRFKAEIEANGGQVIALEKNADYCIADHCRRDCPPGSISYTFIDQSLKDGEIADPQDHPAGPPVGSVRPPGSVSQAPKSGRVAYTAEEDRILYKWVRDHEKIGGAVAGNELYKQLQQKYPRHPWQSWRERYLRVLRNKPPVDSDIPGNTPPPSQSEKPSEQAASRAPERAPTSPKRKSKTAQSRSPDRNEDTEDQTTQKSKNYTVDELEAVFDTADFIQLYENVSLILENDTRETWSAWAAADEGNRSLEQWIQYFNKVVVPRAERGQSIEKAQKEDNPVEPLEEEREHSEPEPVIPKSEHERPVQKSLFNEESFEKLVKKTVARRQGEKKAIRAVEFFLQVQRSNQSDDSSMSGPEEEKAAIYQRILKEWATISDQEKRPYLAMEAADSERVKREKLENQHENPLLGKQIKSESGRTSPPAERSSSNLVQKTPSYITSAYEKTLKRIRVQDDLTEEQVQTSRSPKRRRSEEQGSDMRLNKQPIELSLRENSSSSAKEDSYTAAENRHQNDSPGRSQEMQGSMEDIIQSDLQAQTSTDGELEDADIPTPIIKGEPSMSPRFSQPNELPSNTSTPKASRTNRSVFDTQAILSSPAVDLYLGALPLPRRDRTPATENDNMSREPTPSTTHSIQEFRRSLNNIVETSQIPTLYPLEPLPLPQSHSPTPSESSSQDSGDPDPPLDVEEIEDFFALQHELGFTTYEIRQALMHTRNRPMLAEKVLEAWKANKSLPKERGIWSESDDEDVDSGDGIALARLEKKHTLDGWGGITERTYFLAQWRDGD</sequence>
<protein>
    <recommendedName>
        <fullName evidence="9">DNA-binding protein RAP1</fullName>
    </recommendedName>
</protein>
<accession>A0A9P9DIC2</accession>
<feature type="domain" description="HMG box" evidence="11">
    <location>
        <begin position="364"/>
        <end position="436"/>
    </location>
</feature>
<feature type="region of interest" description="Disordered" evidence="10">
    <location>
        <begin position="303"/>
        <end position="339"/>
    </location>
</feature>
<evidence type="ECO:0000256" key="8">
    <source>
        <dbReference type="PROSITE-ProRule" id="PRU00267"/>
    </source>
</evidence>
<dbReference type="PANTHER" id="PTHR16466">
    <property type="entry name" value="TELOMERE REPEAT-BINDING FACTOR 2-INTERACTING PROTEIN 1"/>
    <property type="match status" value="1"/>
</dbReference>
<evidence type="ECO:0000256" key="1">
    <source>
        <dbReference type="ARBA" id="ARBA00010467"/>
    </source>
</evidence>
<dbReference type="Pfam" id="PF08914">
    <property type="entry name" value="Myb_Rap1"/>
    <property type="match status" value="1"/>
</dbReference>
<feature type="compositionally biased region" description="Basic and acidic residues" evidence="10">
    <location>
        <begin position="531"/>
        <end position="545"/>
    </location>
</feature>
<feature type="region of interest" description="Disordered" evidence="10">
    <location>
        <begin position="85"/>
        <end position="116"/>
    </location>
</feature>
<evidence type="ECO:0000256" key="4">
    <source>
        <dbReference type="ARBA" id="ARBA00023015"/>
    </source>
</evidence>
<dbReference type="InterPro" id="IPR038104">
    <property type="entry name" value="Rap1_C_sf"/>
</dbReference>
<evidence type="ECO:0000259" key="11">
    <source>
        <dbReference type="PROSITE" id="PS50118"/>
    </source>
</evidence>
<dbReference type="GO" id="GO:0010833">
    <property type="term" value="P:telomere maintenance via telomere lengthening"/>
    <property type="evidence" value="ECO:0007669"/>
    <property type="project" value="UniProtKB-UniRule"/>
</dbReference>
<feature type="compositionally biased region" description="Basic and acidic residues" evidence="10">
    <location>
        <begin position="478"/>
        <end position="487"/>
    </location>
</feature>
<dbReference type="InterPro" id="IPR001357">
    <property type="entry name" value="BRCT_dom"/>
</dbReference>
<feature type="compositionally biased region" description="Basic and acidic residues" evidence="10">
    <location>
        <begin position="321"/>
        <end position="339"/>
    </location>
</feature>
<dbReference type="GO" id="GO:0031848">
    <property type="term" value="P:protection from non-homologous end joining at telomere"/>
    <property type="evidence" value="ECO:0007669"/>
    <property type="project" value="TreeGrafter"/>
</dbReference>
<dbReference type="InterPro" id="IPR039595">
    <property type="entry name" value="TE2IP/Rap1"/>
</dbReference>
<keyword evidence="13" id="KW-1185">Reference proteome</keyword>
<feature type="compositionally biased region" description="Polar residues" evidence="10">
    <location>
        <begin position="459"/>
        <end position="473"/>
    </location>
</feature>
<dbReference type="Proteomes" id="UP000700596">
    <property type="component" value="Unassembled WGS sequence"/>
</dbReference>
<keyword evidence="4" id="KW-0805">Transcription regulation</keyword>
<feature type="region of interest" description="Disordered" evidence="10">
    <location>
        <begin position="425"/>
        <end position="555"/>
    </location>
</feature>
<feature type="compositionally biased region" description="Polar residues" evidence="10">
    <location>
        <begin position="594"/>
        <end position="616"/>
    </location>
</feature>
<dbReference type="CDD" id="cd11655">
    <property type="entry name" value="rap1_myb-like"/>
    <property type="match status" value="1"/>
</dbReference>
<evidence type="ECO:0000256" key="3">
    <source>
        <dbReference type="ARBA" id="ARBA00022895"/>
    </source>
</evidence>
<dbReference type="Pfam" id="PF16589">
    <property type="entry name" value="BRCT_2"/>
    <property type="match status" value="1"/>
</dbReference>
<keyword evidence="7 8" id="KW-0539">Nucleus</keyword>
<name>A0A9P9DIC2_9PLEO</name>
<dbReference type="Pfam" id="PF11626">
    <property type="entry name" value="Rap1_C"/>
    <property type="match status" value="1"/>
</dbReference>
<feature type="compositionally biased region" description="Polar residues" evidence="10">
    <location>
        <begin position="647"/>
        <end position="665"/>
    </location>
</feature>
<dbReference type="OrthoDB" id="435460at2759"/>
<evidence type="ECO:0000256" key="7">
    <source>
        <dbReference type="ARBA" id="ARBA00023242"/>
    </source>
</evidence>
<evidence type="ECO:0000313" key="13">
    <source>
        <dbReference type="Proteomes" id="UP000700596"/>
    </source>
</evidence>
<evidence type="ECO:0000256" key="2">
    <source>
        <dbReference type="ARBA" id="ARBA00022454"/>
    </source>
</evidence>
<dbReference type="AlphaFoldDB" id="A0A9P9DIC2"/>
<dbReference type="InterPro" id="IPR009057">
    <property type="entry name" value="Homeodomain-like_sf"/>
</dbReference>
<dbReference type="InterPro" id="IPR021661">
    <property type="entry name" value="Rap1_C"/>
</dbReference>
<proteinExistence type="inferred from homology"/>
<evidence type="ECO:0000256" key="9">
    <source>
        <dbReference type="RuleBase" id="RU367107"/>
    </source>
</evidence>
<reference evidence="12" key="1">
    <citation type="journal article" date="2021" name="Nat. Commun.">
        <title>Genetic determinants of endophytism in the Arabidopsis root mycobiome.</title>
        <authorList>
            <person name="Mesny F."/>
            <person name="Miyauchi S."/>
            <person name="Thiergart T."/>
            <person name="Pickel B."/>
            <person name="Atanasova L."/>
            <person name="Karlsson M."/>
            <person name="Huettel B."/>
            <person name="Barry K.W."/>
            <person name="Haridas S."/>
            <person name="Chen C."/>
            <person name="Bauer D."/>
            <person name="Andreopoulos W."/>
            <person name="Pangilinan J."/>
            <person name="LaButti K."/>
            <person name="Riley R."/>
            <person name="Lipzen A."/>
            <person name="Clum A."/>
            <person name="Drula E."/>
            <person name="Henrissat B."/>
            <person name="Kohler A."/>
            <person name="Grigoriev I.V."/>
            <person name="Martin F.M."/>
            <person name="Hacquard S."/>
        </authorList>
    </citation>
    <scope>NUCLEOTIDE SEQUENCE</scope>
    <source>
        <strain evidence="12">MPI-CAGE-CH-0243</strain>
    </source>
</reference>
<comment type="similarity">
    <text evidence="1 9">Belongs to the RAP1 family.</text>
</comment>
<evidence type="ECO:0000256" key="10">
    <source>
        <dbReference type="SAM" id="MobiDB-lite"/>
    </source>
</evidence>
<feature type="region of interest" description="Disordered" evidence="10">
    <location>
        <begin position="685"/>
        <end position="716"/>
    </location>
</feature>
<feature type="DNA-binding region" description="HMG box" evidence="8">
    <location>
        <begin position="364"/>
        <end position="436"/>
    </location>
</feature>
<dbReference type="GO" id="GO:0070187">
    <property type="term" value="C:shelterin complex"/>
    <property type="evidence" value="ECO:0007669"/>
    <property type="project" value="TreeGrafter"/>
</dbReference>
<keyword evidence="8" id="KW-0238">DNA-binding</keyword>
<evidence type="ECO:0000313" key="12">
    <source>
        <dbReference type="EMBL" id="KAH7119736.1"/>
    </source>
</evidence>
<keyword evidence="5" id="KW-0010">Activator</keyword>
<comment type="caution">
    <text evidence="12">The sequence shown here is derived from an EMBL/GenBank/DDBJ whole genome shotgun (WGS) entry which is preliminary data.</text>
</comment>
<comment type="subunit">
    <text evidence="9">Homodimer.</text>
</comment>
<feature type="compositionally biased region" description="Basic and acidic residues" evidence="10">
    <location>
        <begin position="425"/>
        <end position="437"/>
    </location>
</feature>
<dbReference type="GO" id="GO:0042162">
    <property type="term" value="F:telomeric DNA binding"/>
    <property type="evidence" value="ECO:0007669"/>
    <property type="project" value="TreeGrafter"/>
</dbReference>
<organism evidence="12 13">
    <name type="scientific">Dendryphion nanum</name>
    <dbReference type="NCBI Taxonomy" id="256645"/>
    <lineage>
        <taxon>Eukaryota</taxon>
        <taxon>Fungi</taxon>
        <taxon>Dikarya</taxon>
        <taxon>Ascomycota</taxon>
        <taxon>Pezizomycotina</taxon>
        <taxon>Dothideomycetes</taxon>
        <taxon>Pleosporomycetidae</taxon>
        <taxon>Pleosporales</taxon>
        <taxon>Torulaceae</taxon>
        <taxon>Dendryphion</taxon>
    </lineage>
</organism>
<dbReference type="InterPro" id="IPR009071">
    <property type="entry name" value="HMG_box_dom"/>
</dbReference>
<dbReference type="EMBL" id="JAGMWT010000011">
    <property type="protein sequence ID" value="KAH7119736.1"/>
    <property type="molecule type" value="Genomic_DNA"/>
</dbReference>
<keyword evidence="3 9" id="KW-0779">Telomere</keyword>
<dbReference type="Gene3D" id="1.10.10.2170">
    <property type="match status" value="1"/>
</dbReference>
<comment type="subcellular location">
    <subcellularLocation>
        <location evidence="9">Nucleus</location>
    </subcellularLocation>
    <subcellularLocation>
        <location evidence="9">Chromosome</location>
        <location evidence="9">Telomere</location>
    </subcellularLocation>
</comment>
<dbReference type="PANTHER" id="PTHR16466:SF6">
    <property type="entry name" value="TELOMERIC REPEAT-BINDING FACTOR 2-INTERACTING PROTEIN 1"/>
    <property type="match status" value="1"/>
</dbReference>
<feature type="region of interest" description="Disordered" evidence="10">
    <location>
        <begin position="568"/>
        <end position="616"/>
    </location>
</feature>
<feature type="compositionally biased region" description="Polar residues" evidence="10">
    <location>
        <begin position="546"/>
        <end position="555"/>
    </location>
</feature>
<keyword evidence="6" id="KW-0804">Transcription</keyword>
<evidence type="ECO:0000256" key="5">
    <source>
        <dbReference type="ARBA" id="ARBA00023159"/>
    </source>
</evidence>
<gene>
    <name evidence="12" type="ORF">B0J11DRAFT_570176</name>
</gene>